<gene>
    <name evidence="2" type="ORF">CLV34_2302</name>
</gene>
<dbReference type="GO" id="GO:0003677">
    <property type="term" value="F:DNA binding"/>
    <property type="evidence" value="ECO:0007669"/>
    <property type="project" value="InterPro"/>
</dbReference>
<name>A0A2M8WJF1_9MICO</name>
<sequence length="142" mass="15107">MTTDHNATITFDTRDPAGNIDDDILETLTGYSPATGRDERQHVQVFITFPANNLEQAFVIAFGLAARTSLPVLALEVLPTTEFDARNFGPSTKSVTVSEAAEILGITRQAVLQRIKTGALPAEKVGPVYTIPAAALTPPEAG</sequence>
<keyword evidence="3" id="KW-1185">Reference proteome</keyword>
<dbReference type="Proteomes" id="UP000231586">
    <property type="component" value="Unassembled WGS sequence"/>
</dbReference>
<dbReference type="OrthoDB" id="4463966at2"/>
<dbReference type="NCBIfam" id="TIGR01764">
    <property type="entry name" value="excise"/>
    <property type="match status" value="1"/>
</dbReference>
<evidence type="ECO:0000259" key="1">
    <source>
        <dbReference type="Pfam" id="PF12728"/>
    </source>
</evidence>
<protein>
    <submittedName>
        <fullName evidence="2">Excisionase family DNA binding protein</fullName>
    </submittedName>
</protein>
<dbReference type="EMBL" id="PGTZ01000009">
    <property type="protein sequence ID" value="PJI91043.1"/>
    <property type="molecule type" value="Genomic_DNA"/>
</dbReference>
<accession>A0A2M8WJF1</accession>
<evidence type="ECO:0000313" key="3">
    <source>
        <dbReference type="Proteomes" id="UP000231586"/>
    </source>
</evidence>
<evidence type="ECO:0000313" key="2">
    <source>
        <dbReference type="EMBL" id="PJI91043.1"/>
    </source>
</evidence>
<reference evidence="2 3" key="1">
    <citation type="submission" date="2017-11" db="EMBL/GenBank/DDBJ databases">
        <title>Genomic Encyclopedia of Archaeal and Bacterial Type Strains, Phase II (KMG-II): From Individual Species to Whole Genera.</title>
        <authorList>
            <person name="Goeker M."/>
        </authorList>
    </citation>
    <scope>NUCLEOTIDE SEQUENCE [LARGE SCALE GENOMIC DNA]</scope>
    <source>
        <strain evidence="2 3">DSM 22413</strain>
    </source>
</reference>
<organism evidence="2 3">
    <name type="scientific">Luteimicrobium subarcticum</name>
    <dbReference type="NCBI Taxonomy" id="620910"/>
    <lineage>
        <taxon>Bacteria</taxon>
        <taxon>Bacillati</taxon>
        <taxon>Actinomycetota</taxon>
        <taxon>Actinomycetes</taxon>
        <taxon>Micrococcales</taxon>
        <taxon>Luteimicrobium</taxon>
    </lineage>
</organism>
<comment type="caution">
    <text evidence="2">The sequence shown here is derived from an EMBL/GenBank/DDBJ whole genome shotgun (WGS) entry which is preliminary data.</text>
</comment>
<dbReference type="RefSeq" id="WP_100350442.1">
    <property type="nucleotide sequence ID" value="NZ_PGTZ01000009.1"/>
</dbReference>
<proteinExistence type="predicted"/>
<feature type="domain" description="Helix-turn-helix" evidence="1">
    <location>
        <begin position="96"/>
        <end position="136"/>
    </location>
</feature>
<dbReference type="InterPro" id="IPR041657">
    <property type="entry name" value="HTH_17"/>
</dbReference>
<dbReference type="AlphaFoldDB" id="A0A2M8WJF1"/>
<dbReference type="Pfam" id="PF12728">
    <property type="entry name" value="HTH_17"/>
    <property type="match status" value="1"/>
</dbReference>
<dbReference type="InterPro" id="IPR010093">
    <property type="entry name" value="SinI_DNA-bd"/>
</dbReference>